<evidence type="ECO:0000313" key="1">
    <source>
        <dbReference type="EMBL" id="KAI6080501.1"/>
    </source>
</evidence>
<reference evidence="1 2" key="1">
    <citation type="journal article" date="2022" name="New Phytol.">
        <title>Ecological generalism drives hyperdiversity of secondary metabolite gene clusters in xylarialean endophytes.</title>
        <authorList>
            <person name="Franco M.E.E."/>
            <person name="Wisecaver J.H."/>
            <person name="Arnold A.E."/>
            <person name="Ju Y.M."/>
            <person name="Slot J.C."/>
            <person name="Ahrendt S."/>
            <person name="Moore L.P."/>
            <person name="Eastman K.E."/>
            <person name="Scott K."/>
            <person name="Konkel Z."/>
            <person name="Mondo S.J."/>
            <person name="Kuo A."/>
            <person name="Hayes R.D."/>
            <person name="Haridas S."/>
            <person name="Andreopoulos B."/>
            <person name="Riley R."/>
            <person name="LaButti K."/>
            <person name="Pangilinan J."/>
            <person name="Lipzen A."/>
            <person name="Amirebrahimi M."/>
            <person name="Yan J."/>
            <person name="Adam C."/>
            <person name="Keymanesh K."/>
            <person name="Ng V."/>
            <person name="Louie K."/>
            <person name="Northen T."/>
            <person name="Drula E."/>
            <person name="Henrissat B."/>
            <person name="Hsieh H.M."/>
            <person name="Youens-Clark K."/>
            <person name="Lutzoni F."/>
            <person name="Miadlikowska J."/>
            <person name="Eastwood D.C."/>
            <person name="Hamelin R.C."/>
            <person name="Grigoriev I.V."/>
            <person name="U'Ren J.M."/>
        </authorList>
    </citation>
    <scope>NUCLEOTIDE SEQUENCE [LARGE SCALE GENOMIC DNA]</scope>
    <source>
        <strain evidence="1 2">ER1909</strain>
    </source>
</reference>
<evidence type="ECO:0000313" key="2">
    <source>
        <dbReference type="Proteomes" id="UP001497680"/>
    </source>
</evidence>
<dbReference type="Proteomes" id="UP001497680">
    <property type="component" value="Unassembled WGS sequence"/>
</dbReference>
<accession>A0ACC0CJI1</accession>
<protein>
    <submittedName>
        <fullName evidence="1">5-aminolevulinate synthase</fullName>
    </submittedName>
</protein>
<comment type="caution">
    <text evidence="1">The sequence shown here is derived from an EMBL/GenBank/DDBJ whole genome shotgun (WGS) entry which is preliminary data.</text>
</comment>
<keyword evidence="2" id="KW-1185">Reference proteome</keyword>
<proteinExistence type="predicted"/>
<name>A0ACC0CJI1_9PEZI</name>
<gene>
    <name evidence="1" type="ORF">F4821DRAFT_273797</name>
</gene>
<sequence>MYSPENVGARFLADWIAGQKPREPKTGDASTFDRNLEKALDAKRESKSLVTRIKAIWKMGDGIDFSSNDMLSLGSSGKIRAAFLNELARNPDFLLYAGGSRLMDGNYDYVEDTEQMIADFHKAETGLIMNSGYNANLAIYSSLPLADDVIVYDELVHMSTFDGMDLSAAKAKVAFRHNDIESLRQTLRSILDTYPRIRDASNSVLISVESVYSVDGDVCPLQELVAVAREVCVKGNFAFIVDEAHATGVIGPKGSGLVNSLGMEEDVAIRLHTCGKALASSGAIILGNSTVRAALLNYAHPITYTTAPPFYSVAGMRAGYGLLSSGATQDSQNRVQHLVKHFFQAITANPIWTKASGMGILFIPVMGEAWENKKMYTHIVPAWTRQEYTWWLLFHLLLARISAQPVEYPSAPKGKSRIRIIFHAANEEKQVEHLAGTLCDFAKEMIEIEESGEIGRVPRAAQQVYALMQGTA</sequence>
<dbReference type="EMBL" id="MU394439">
    <property type="protein sequence ID" value="KAI6080501.1"/>
    <property type="molecule type" value="Genomic_DNA"/>
</dbReference>
<organism evidence="1 2">
    <name type="scientific">Hypoxylon rubiginosum</name>
    <dbReference type="NCBI Taxonomy" id="110542"/>
    <lineage>
        <taxon>Eukaryota</taxon>
        <taxon>Fungi</taxon>
        <taxon>Dikarya</taxon>
        <taxon>Ascomycota</taxon>
        <taxon>Pezizomycotina</taxon>
        <taxon>Sordariomycetes</taxon>
        <taxon>Xylariomycetidae</taxon>
        <taxon>Xylariales</taxon>
        <taxon>Hypoxylaceae</taxon>
        <taxon>Hypoxylon</taxon>
    </lineage>
</organism>